<dbReference type="AlphaFoldDB" id="A0A1H7BP09"/>
<name>A0A1H7BP09_9PSED</name>
<evidence type="ECO:0000313" key="1">
    <source>
        <dbReference type="EMBL" id="SEJ75145.1"/>
    </source>
</evidence>
<organism evidence="1 2">
    <name type="scientific">Pseudomonas linyingensis</name>
    <dbReference type="NCBI Taxonomy" id="915471"/>
    <lineage>
        <taxon>Bacteria</taxon>
        <taxon>Pseudomonadati</taxon>
        <taxon>Pseudomonadota</taxon>
        <taxon>Gammaproteobacteria</taxon>
        <taxon>Pseudomonadales</taxon>
        <taxon>Pseudomonadaceae</taxon>
        <taxon>Pseudomonas</taxon>
    </lineage>
</organism>
<sequence>MNIAALRERIDSALQHETEHGTLAAELAGRIDGLHRAIRLPCADAPGTLLRFVRAYVDEVPELVEAAASVATEAGIDAQIKPVLRLAEEFFLNPPQMMEGHEGLEALLDEAYLAHRLVEEVNDRYIAHFGQPLIPLDTTVANLVAHQLIGEPFANQLDAAVHHASETLLDPQIFSSESANVYRAQLTSPQLSAAWHNWPCLSRQLGVELQLNQ</sequence>
<dbReference type="Proteomes" id="UP000242930">
    <property type="component" value="Unassembled WGS sequence"/>
</dbReference>
<keyword evidence="2" id="KW-1185">Reference proteome</keyword>
<dbReference type="EMBL" id="FNZE01000016">
    <property type="protein sequence ID" value="SEJ75145.1"/>
    <property type="molecule type" value="Genomic_DNA"/>
</dbReference>
<gene>
    <name evidence="1" type="ORF">SAMN05216201_11698</name>
</gene>
<proteinExistence type="predicted"/>
<evidence type="ECO:0000313" key="2">
    <source>
        <dbReference type="Proteomes" id="UP000242930"/>
    </source>
</evidence>
<protein>
    <submittedName>
        <fullName evidence="1">Uncharacterized protein</fullName>
    </submittedName>
</protein>
<dbReference type="STRING" id="915471.SAMN05216201_11698"/>
<reference evidence="2" key="1">
    <citation type="submission" date="2016-10" db="EMBL/GenBank/DDBJ databases">
        <authorList>
            <person name="Varghese N."/>
            <person name="Submissions S."/>
        </authorList>
    </citation>
    <scope>NUCLEOTIDE SEQUENCE [LARGE SCALE GENOMIC DNA]</scope>
    <source>
        <strain evidence="2">LMG 25967</strain>
    </source>
</reference>
<accession>A0A1H7BP09</accession>
<dbReference type="OrthoDB" id="5731249at2"/>
<dbReference type="RefSeq" id="WP_090312926.1">
    <property type="nucleotide sequence ID" value="NZ_FNZE01000016.1"/>
</dbReference>